<keyword evidence="2" id="KW-1185">Reference proteome</keyword>
<protein>
    <submittedName>
        <fullName evidence="1">Uncharacterized protein</fullName>
    </submittedName>
</protein>
<dbReference type="Proteomes" id="UP001163336">
    <property type="component" value="Chromosome"/>
</dbReference>
<evidence type="ECO:0000313" key="2">
    <source>
        <dbReference type="Proteomes" id="UP001163336"/>
    </source>
</evidence>
<evidence type="ECO:0000313" key="1">
    <source>
        <dbReference type="EMBL" id="BDT57863.1"/>
    </source>
</evidence>
<sequence length="89" mass="10017">MQVGFKEALLVARADLFVPLCQQRTVQRELLRIRRVGGHQGIKVLGVVGVELRLDDSERGSRFHQFISRENSAYSSTMLSRWTSSGPST</sequence>
<dbReference type="EMBL" id="AP026966">
    <property type="protein sequence ID" value="BDT57863.1"/>
    <property type="molecule type" value="Genomic_DNA"/>
</dbReference>
<organism evidence="1 2">
    <name type="scientific">Massilia varians</name>
    <dbReference type="NCBI Taxonomy" id="457921"/>
    <lineage>
        <taxon>Bacteria</taxon>
        <taxon>Pseudomonadati</taxon>
        <taxon>Pseudomonadota</taxon>
        <taxon>Betaproteobacteria</taxon>
        <taxon>Burkholderiales</taxon>
        <taxon>Oxalobacteraceae</taxon>
        <taxon>Telluria group</taxon>
        <taxon>Massilia</taxon>
    </lineage>
</organism>
<reference evidence="1" key="1">
    <citation type="submission" date="2022-11" db="EMBL/GenBank/DDBJ databases">
        <title>Isolation and characterization of PLA-degrading bacterium Massilia sp. from Antarctic soil.</title>
        <authorList>
            <person name="Sato K."/>
            <person name="Gomez-Fuentes C."/>
            <person name="Ahmad S.A."/>
            <person name="Zulkharnain A."/>
        </authorList>
    </citation>
    <scope>NUCLEOTIDE SEQUENCE</scope>
    <source>
        <strain evidence="1">N-3</strain>
    </source>
</reference>
<accession>A0ABM8C3V7</accession>
<proteinExistence type="predicted"/>
<name>A0ABM8C3V7_9BURK</name>
<gene>
    <name evidence="1" type="ORF">MasN3_13570</name>
</gene>